<dbReference type="InterPro" id="IPR051257">
    <property type="entry name" value="Diverse_CBS-Domain"/>
</dbReference>
<dbReference type="PANTHER" id="PTHR43080">
    <property type="entry name" value="CBS DOMAIN-CONTAINING PROTEIN CBSX3, MITOCHONDRIAL"/>
    <property type="match status" value="1"/>
</dbReference>
<evidence type="ECO:0000256" key="1">
    <source>
        <dbReference type="ARBA" id="ARBA00023122"/>
    </source>
</evidence>
<evidence type="ECO:0000259" key="3">
    <source>
        <dbReference type="PROSITE" id="PS51371"/>
    </source>
</evidence>
<dbReference type="Pfam" id="PF00571">
    <property type="entry name" value="CBS"/>
    <property type="match status" value="2"/>
</dbReference>
<dbReference type="Gene3D" id="3.10.580.10">
    <property type="entry name" value="CBS-domain"/>
    <property type="match status" value="1"/>
</dbReference>
<dbReference type="SUPFAM" id="SSF54631">
    <property type="entry name" value="CBS-domain pair"/>
    <property type="match status" value="1"/>
</dbReference>
<dbReference type="Proteomes" id="UP000011922">
    <property type="component" value="Unassembled WGS sequence"/>
</dbReference>
<protein>
    <submittedName>
        <fullName evidence="4">Putative signal-transduction protein containing cAMP-binding and CBS domain containing protein</fullName>
    </submittedName>
</protein>
<dbReference type="OrthoDB" id="9794094at2"/>
<comment type="caution">
    <text evidence="4">The sequence shown here is derived from an EMBL/GenBank/DDBJ whole genome shotgun (WGS) entry which is preliminary data.</text>
</comment>
<accession>M5Q325</accession>
<proteinExistence type="predicted"/>
<gene>
    <name evidence="4" type="ORF">PCS_01308</name>
</gene>
<dbReference type="PROSITE" id="PS51371">
    <property type="entry name" value="CBS"/>
    <property type="match status" value="2"/>
</dbReference>
<dbReference type="EMBL" id="AOSV01000012">
    <property type="protein sequence ID" value="EMG37913.1"/>
    <property type="molecule type" value="Genomic_DNA"/>
</dbReference>
<organism evidence="4 5">
    <name type="scientific">Desulfocurvibacter africanus PCS</name>
    <dbReference type="NCBI Taxonomy" id="1262666"/>
    <lineage>
        <taxon>Bacteria</taxon>
        <taxon>Pseudomonadati</taxon>
        <taxon>Thermodesulfobacteriota</taxon>
        <taxon>Desulfovibrionia</taxon>
        <taxon>Desulfovibrionales</taxon>
        <taxon>Desulfovibrionaceae</taxon>
        <taxon>Desulfocurvibacter</taxon>
    </lineage>
</organism>
<dbReference type="PATRIC" id="fig|1262666.3.peg.1329"/>
<reference evidence="4 5" key="1">
    <citation type="journal article" date="2013" name="Genome Announc.">
        <title>Draft Genome Sequence for Desulfovibrio africanus Strain PCS.</title>
        <authorList>
            <person name="Brown S.D."/>
            <person name="Utturkar S.M."/>
            <person name="Arkin A.P."/>
            <person name="Deutschbauer A.M."/>
            <person name="Elias D.A."/>
            <person name="Hazen T.C."/>
            <person name="Chakraborty R."/>
        </authorList>
    </citation>
    <scope>NUCLEOTIDE SEQUENCE [LARGE SCALE GENOMIC DNA]</scope>
    <source>
        <strain evidence="4 5">PCS</strain>
    </source>
</reference>
<evidence type="ECO:0000256" key="2">
    <source>
        <dbReference type="PROSITE-ProRule" id="PRU00703"/>
    </source>
</evidence>
<dbReference type="PANTHER" id="PTHR43080:SF2">
    <property type="entry name" value="CBS DOMAIN-CONTAINING PROTEIN"/>
    <property type="match status" value="1"/>
</dbReference>
<dbReference type="SMART" id="SM00116">
    <property type="entry name" value="CBS"/>
    <property type="match status" value="2"/>
</dbReference>
<keyword evidence="1 2" id="KW-0129">CBS domain</keyword>
<evidence type="ECO:0000313" key="5">
    <source>
        <dbReference type="Proteomes" id="UP000011922"/>
    </source>
</evidence>
<feature type="domain" description="CBS" evidence="3">
    <location>
        <begin position="92"/>
        <end position="150"/>
    </location>
</feature>
<dbReference type="InterPro" id="IPR046342">
    <property type="entry name" value="CBS_dom_sf"/>
</dbReference>
<dbReference type="RefSeq" id="WP_005985300.1">
    <property type="nucleotide sequence ID" value="NZ_AOSV01000012.1"/>
</dbReference>
<dbReference type="AlphaFoldDB" id="M5Q325"/>
<dbReference type="InterPro" id="IPR000644">
    <property type="entry name" value="CBS_dom"/>
</dbReference>
<evidence type="ECO:0000313" key="4">
    <source>
        <dbReference type="EMBL" id="EMG37913.1"/>
    </source>
</evidence>
<sequence length="151" mass="16821">MLVDEAMTKKVLTVEPDTKLEALLSTYRHDEISRLVYVVDKKEGLLGIISSFDILTKLVGGTGINKLLGRRTVFDIKDGIEQHKHLTAADLMITNYLSVAPYENVTRAMEIISQKRILALPVASDNKLRGEISRYSILRAIARAGMRLPLG</sequence>
<feature type="domain" description="CBS" evidence="3">
    <location>
        <begin position="7"/>
        <end position="67"/>
    </location>
</feature>
<name>M5Q325_DESAF</name>